<keyword evidence="8" id="KW-0812">Transmembrane</keyword>
<evidence type="ECO:0000256" key="4">
    <source>
        <dbReference type="ARBA" id="ARBA00022741"/>
    </source>
</evidence>
<dbReference type="PANTHER" id="PTHR44936">
    <property type="entry name" value="SENSOR PROTEIN CREC"/>
    <property type="match status" value="1"/>
</dbReference>
<dbReference type="PANTHER" id="PTHR44936:SF10">
    <property type="entry name" value="SENSOR PROTEIN RSTB"/>
    <property type="match status" value="1"/>
</dbReference>
<dbReference type="RefSeq" id="WP_196272479.1">
    <property type="nucleotide sequence ID" value="NZ_JADQDO010000006.1"/>
</dbReference>
<feature type="transmembrane region" description="Helical" evidence="8">
    <location>
        <begin position="20"/>
        <end position="40"/>
    </location>
</feature>
<evidence type="ECO:0000256" key="2">
    <source>
        <dbReference type="ARBA" id="ARBA00012438"/>
    </source>
</evidence>
<comment type="catalytic activity">
    <reaction evidence="1">
        <text>ATP + protein L-histidine = ADP + protein N-phospho-L-histidine.</text>
        <dbReference type="EC" id="2.7.13.3"/>
    </reaction>
</comment>
<protein>
    <recommendedName>
        <fullName evidence="2">histidine kinase</fullName>
        <ecNumber evidence="2">2.7.13.3</ecNumber>
    </recommendedName>
</protein>
<evidence type="ECO:0000256" key="7">
    <source>
        <dbReference type="SAM" id="Coils"/>
    </source>
</evidence>
<dbReference type="InterPro" id="IPR004358">
    <property type="entry name" value="Sig_transdc_His_kin-like_C"/>
</dbReference>
<dbReference type="InterPro" id="IPR005467">
    <property type="entry name" value="His_kinase_dom"/>
</dbReference>
<proteinExistence type="predicted"/>
<keyword evidence="11" id="KW-1185">Reference proteome</keyword>
<dbReference type="Gene3D" id="3.30.565.10">
    <property type="entry name" value="Histidine kinase-like ATPase, C-terminal domain"/>
    <property type="match status" value="1"/>
</dbReference>
<dbReference type="GO" id="GO:0005524">
    <property type="term" value="F:ATP binding"/>
    <property type="evidence" value="ECO:0007669"/>
    <property type="project" value="UniProtKB-KW"/>
</dbReference>
<evidence type="ECO:0000313" key="11">
    <source>
        <dbReference type="Proteomes" id="UP000599312"/>
    </source>
</evidence>
<feature type="domain" description="Histidine kinase" evidence="9">
    <location>
        <begin position="262"/>
        <end position="473"/>
    </location>
</feature>
<keyword evidence="8" id="KW-0472">Membrane</keyword>
<evidence type="ECO:0000256" key="5">
    <source>
        <dbReference type="ARBA" id="ARBA00022777"/>
    </source>
</evidence>
<comment type="caution">
    <text evidence="10">The sequence shown here is derived from an EMBL/GenBank/DDBJ whole genome shotgun (WGS) entry which is preliminary data.</text>
</comment>
<keyword evidence="8" id="KW-1133">Transmembrane helix</keyword>
<evidence type="ECO:0000256" key="3">
    <source>
        <dbReference type="ARBA" id="ARBA00022679"/>
    </source>
</evidence>
<dbReference type="InterPro" id="IPR003594">
    <property type="entry name" value="HATPase_dom"/>
</dbReference>
<gene>
    <name evidence="10" type="ORF">I2H38_14055</name>
</gene>
<organism evidence="10 11">
    <name type="scientific">Microvirga alba</name>
    <dbReference type="NCBI Taxonomy" id="2791025"/>
    <lineage>
        <taxon>Bacteria</taxon>
        <taxon>Pseudomonadati</taxon>
        <taxon>Pseudomonadota</taxon>
        <taxon>Alphaproteobacteria</taxon>
        <taxon>Hyphomicrobiales</taxon>
        <taxon>Methylobacteriaceae</taxon>
        <taxon>Microvirga</taxon>
    </lineage>
</organism>
<evidence type="ECO:0000256" key="6">
    <source>
        <dbReference type="ARBA" id="ARBA00022840"/>
    </source>
</evidence>
<dbReference type="InterPro" id="IPR050980">
    <property type="entry name" value="2C_sensor_his_kinase"/>
</dbReference>
<reference evidence="10" key="1">
    <citation type="submission" date="2020-11" db="EMBL/GenBank/DDBJ databases">
        <authorList>
            <person name="Kim M.K."/>
        </authorList>
    </citation>
    <scope>NUCLEOTIDE SEQUENCE</scope>
    <source>
        <strain evidence="10">BT350</strain>
    </source>
</reference>
<evidence type="ECO:0000259" key="9">
    <source>
        <dbReference type="PROSITE" id="PS50109"/>
    </source>
</evidence>
<dbReference type="Gene3D" id="6.10.340.10">
    <property type="match status" value="1"/>
</dbReference>
<dbReference type="GO" id="GO:0004673">
    <property type="term" value="F:protein histidine kinase activity"/>
    <property type="evidence" value="ECO:0007669"/>
    <property type="project" value="UniProtKB-EC"/>
</dbReference>
<dbReference type="AlphaFoldDB" id="A0A931BX91"/>
<keyword evidence="3" id="KW-0808">Transferase</keyword>
<keyword evidence="4" id="KW-0547">Nucleotide-binding</keyword>
<dbReference type="EC" id="2.7.13.3" evidence="2"/>
<dbReference type="EMBL" id="JADQDO010000006">
    <property type="protein sequence ID" value="MBF9234497.1"/>
    <property type="molecule type" value="Genomic_DNA"/>
</dbReference>
<evidence type="ECO:0000256" key="1">
    <source>
        <dbReference type="ARBA" id="ARBA00000085"/>
    </source>
</evidence>
<keyword evidence="6" id="KW-0067">ATP-binding</keyword>
<evidence type="ECO:0000313" key="10">
    <source>
        <dbReference type="EMBL" id="MBF9234497.1"/>
    </source>
</evidence>
<name>A0A931BX91_9HYPH</name>
<feature type="coiled-coil region" evidence="7">
    <location>
        <begin position="229"/>
        <end position="256"/>
    </location>
</feature>
<feature type="transmembrane region" description="Helical" evidence="8">
    <location>
        <begin position="172"/>
        <end position="195"/>
    </location>
</feature>
<dbReference type="Proteomes" id="UP000599312">
    <property type="component" value="Unassembled WGS sequence"/>
</dbReference>
<dbReference type="PROSITE" id="PS50109">
    <property type="entry name" value="HIS_KIN"/>
    <property type="match status" value="1"/>
</dbReference>
<dbReference type="PRINTS" id="PR00344">
    <property type="entry name" value="BCTRLSENSOR"/>
</dbReference>
<evidence type="ECO:0000256" key="8">
    <source>
        <dbReference type="SAM" id="Phobius"/>
    </source>
</evidence>
<keyword evidence="5 10" id="KW-0418">Kinase</keyword>
<keyword evidence="7" id="KW-0175">Coiled coil</keyword>
<dbReference type="SUPFAM" id="SSF55874">
    <property type="entry name" value="ATPase domain of HSP90 chaperone/DNA topoisomerase II/histidine kinase"/>
    <property type="match status" value="1"/>
</dbReference>
<sequence>MSVEQPHSVKRHLGRHLGLSARLLLLTVLFVMIAEVLIYVPSIANFRRTWLSDRLAAAQVAALVLDAAPEERLSEELEMRLLNGVGAKAIALRAGGRRSLLATGEMPTEVGKSIDLRSARWVDLVGDAFESLFIASDKPIRVVGSGMKVDFVELILDPRPLRAAMLEFSRNILLLSLLISAITAGLVYFALQWVIVRPVRRLTGNITAFSENPEDAARVIRPTDRADEIGLAEQALARMENTLADELREKRRLAQLGLAVSKINHELRNILTTAHLLTDRLDRVNDATVQRVAPRLVATLDRAIAFCESTLAYGRATEQLPQRRLFPLAPLVADLAHLTDLAPEVGIAFEAQVPRDLMIDADRDQLSRILVNLVRNAVRALSQVGTPEGQPRIRVKAMREGNEVAILVADNGPGIPERVRADLFTPFRSSTGKGGTGLGLTIAAELVHLHGGTIGLEHTEIGTCFRLVIPDRQVRSKEI</sequence>
<accession>A0A931BX91</accession>
<dbReference type="SMART" id="SM00387">
    <property type="entry name" value="HATPase_c"/>
    <property type="match status" value="1"/>
</dbReference>
<dbReference type="CDD" id="cd00075">
    <property type="entry name" value="HATPase"/>
    <property type="match status" value="1"/>
</dbReference>
<dbReference type="Pfam" id="PF02518">
    <property type="entry name" value="HATPase_c"/>
    <property type="match status" value="1"/>
</dbReference>
<dbReference type="InterPro" id="IPR036890">
    <property type="entry name" value="HATPase_C_sf"/>
</dbReference>